<comment type="caution">
    <text evidence="3">The sequence shown here is derived from an EMBL/GenBank/DDBJ whole genome shotgun (WGS) entry which is preliminary data.</text>
</comment>
<protein>
    <submittedName>
        <fullName evidence="3">Putative BEN domain-containing protein B1</fullName>
    </submittedName>
</protein>
<reference evidence="3 4" key="1">
    <citation type="submission" date="2015-12" db="EMBL/GenBank/DDBJ databases">
        <title>The genome of Folsomia candida.</title>
        <authorList>
            <person name="Faddeeva A."/>
            <person name="Derks M.F."/>
            <person name="Anvar Y."/>
            <person name="Smit S."/>
            <person name="Van Straalen N."/>
            <person name="Roelofs D."/>
        </authorList>
    </citation>
    <scope>NUCLEOTIDE SEQUENCE [LARGE SCALE GENOMIC DNA]</scope>
    <source>
        <strain evidence="3 4">VU population</strain>
        <tissue evidence="3">Whole body</tissue>
    </source>
</reference>
<evidence type="ECO:0000313" key="3">
    <source>
        <dbReference type="EMBL" id="OXA43002.1"/>
    </source>
</evidence>
<keyword evidence="1" id="KW-0175">Coiled coil</keyword>
<dbReference type="InterPro" id="IPR018379">
    <property type="entry name" value="BEN_domain"/>
</dbReference>
<name>A0A226DBV7_FOLCA</name>
<evidence type="ECO:0000313" key="4">
    <source>
        <dbReference type="Proteomes" id="UP000198287"/>
    </source>
</evidence>
<feature type="coiled-coil region" evidence="1">
    <location>
        <begin position="149"/>
        <end position="183"/>
    </location>
</feature>
<dbReference type="AlphaFoldDB" id="A0A226DBV7"/>
<evidence type="ECO:0000256" key="1">
    <source>
        <dbReference type="SAM" id="Coils"/>
    </source>
</evidence>
<organism evidence="3 4">
    <name type="scientific">Folsomia candida</name>
    <name type="common">Springtail</name>
    <dbReference type="NCBI Taxonomy" id="158441"/>
    <lineage>
        <taxon>Eukaryota</taxon>
        <taxon>Metazoa</taxon>
        <taxon>Ecdysozoa</taxon>
        <taxon>Arthropoda</taxon>
        <taxon>Hexapoda</taxon>
        <taxon>Collembola</taxon>
        <taxon>Entomobryomorpha</taxon>
        <taxon>Isotomoidea</taxon>
        <taxon>Isotomidae</taxon>
        <taxon>Proisotominae</taxon>
        <taxon>Folsomia</taxon>
    </lineage>
</organism>
<dbReference type="GO" id="GO:0003677">
    <property type="term" value="F:DNA binding"/>
    <property type="evidence" value="ECO:0007669"/>
    <property type="project" value="InterPro"/>
</dbReference>
<dbReference type="Gene3D" id="1.10.10.2590">
    <property type="entry name" value="BEN domain"/>
    <property type="match status" value="1"/>
</dbReference>
<keyword evidence="4" id="KW-1185">Reference proteome</keyword>
<gene>
    <name evidence="3" type="ORF">Fcan01_22174</name>
</gene>
<sequence length="313" mass="35018">MSSLLVEWVKEPRTYSVLPSDNLVDGSLRANSSQLVGKVADVMFGKKSYSAKILQFGDACSLSLEADKLAELALKEENLANEGQKIKGRAKKKNGQAATADRLQNINFVLSYVDHSSQDEVENVLGSHQPSSSDAGILLESNIEEGSLLVDYEAKYRALKEKYKAKKARCKELRLENRNLLERSAANVEIYPGSGVYMNPEELASIKLLSMEPTILARNLFRRLFTLEEVSGQCLFGKKCNANKNVHSRPPVDAVRRNAIINYVLQEEGVAHDPPADYSVAEAKQYMKRKKYIQREVNKSLSAFMREEAKKGR</sequence>
<evidence type="ECO:0000259" key="2">
    <source>
        <dbReference type="PROSITE" id="PS51457"/>
    </source>
</evidence>
<accession>A0A226DBV7</accession>
<dbReference type="PROSITE" id="PS51457">
    <property type="entry name" value="BEN"/>
    <property type="match status" value="1"/>
</dbReference>
<dbReference type="OrthoDB" id="8890632at2759"/>
<dbReference type="EMBL" id="LNIX01000023">
    <property type="protein sequence ID" value="OXA43002.1"/>
    <property type="molecule type" value="Genomic_DNA"/>
</dbReference>
<dbReference type="Proteomes" id="UP000198287">
    <property type="component" value="Unassembled WGS sequence"/>
</dbReference>
<proteinExistence type="predicted"/>
<feature type="domain" description="BEN" evidence="2">
    <location>
        <begin position="193"/>
        <end position="300"/>
    </location>
</feature>